<comment type="function">
    <text evidence="4">Acts both as a biotin--[acetyl-CoA-carboxylase] ligase and a biotin-operon repressor. In the presence of ATP, BirA activates biotin to form the BirA-biotinyl-5'-adenylate (BirA-bio-5'-AMP or holoBirA) complex. HoloBirA can either transfer the biotinyl moiety to the biotin carboxyl carrier protein (BCCP) subunit of acetyl-CoA carboxylase, or bind to the biotin operator site and inhibit transcription of the operon.</text>
</comment>
<dbReference type="GO" id="GO:0006355">
    <property type="term" value="P:regulation of DNA-templated transcription"/>
    <property type="evidence" value="ECO:0007669"/>
    <property type="project" value="UniProtKB-UniRule"/>
</dbReference>
<dbReference type="InterPro" id="IPR004143">
    <property type="entry name" value="BPL_LPL_catalytic"/>
</dbReference>
<dbReference type="NCBIfam" id="TIGR00121">
    <property type="entry name" value="birA_ligase"/>
    <property type="match status" value="1"/>
</dbReference>
<reference evidence="6 7" key="1">
    <citation type="submission" date="2015-11" db="EMBL/GenBank/DDBJ databases">
        <title>Genomic analysis of 38 Legionella species identifies large and diverse effector repertoires.</title>
        <authorList>
            <person name="Burstein D."/>
            <person name="Amaro F."/>
            <person name="Zusman T."/>
            <person name="Lifshitz Z."/>
            <person name="Cohen O."/>
            <person name="Gilbert J.A."/>
            <person name="Pupko T."/>
            <person name="Shuman H.A."/>
            <person name="Segal G."/>
        </authorList>
    </citation>
    <scope>NUCLEOTIDE SEQUENCE [LARGE SCALE GENOMIC DNA]</scope>
    <source>
        <strain evidence="6 7">Bercovier 4</strain>
    </source>
</reference>
<name>A0A0W0WMS0_9GAMM</name>
<proteinExistence type="inferred from homology"/>
<dbReference type="SUPFAM" id="SSF46785">
    <property type="entry name" value="Winged helix' DNA-binding domain"/>
    <property type="match status" value="1"/>
</dbReference>
<comment type="similarity">
    <text evidence="4">Belongs to the biotin--protein ligase family.</text>
</comment>
<dbReference type="Gene3D" id="2.30.30.100">
    <property type="match status" value="1"/>
</dbReference>
<evidence type="ECO:0000256" key="3">
    <source>
        <dbReference type="ARBA" id="ARBA00047846"/>
    </source>
</evidence>
<dbReference type="Gene3D" id="3.30.930.10">
    <property type="entry name" value="Bira Bifunctional Protein, Domain 2"/>
    <property type="match status" value="1"/>
</dbReference>
<dbReference type="GO" id="GO:0005524">
    <property type="term" value="F:ATP binding"/>
    <property type="evidence" value="ECO:0007669"/>
    <property type="project" value="UniProtKB-UniRule"/>
</dbReference>
<keyword evidence="1 4" id="KW-0436">Ligase</keyword>
<comment type="catalytic activity">
    <reaction evidence="3 4">
        <text>biotin + L-lysyl-[protein] + ATP = N(6)-biotinyl-L-lysyl-[protein] + AMP + diphosphate + H(+)</text>
        <dbReference type="Rhea" id="RHEA:11756"/>
        <dbReference type="Rhea" id="RHEA-COMP:9752"/>
        <dbReference type="Rhea" id="RHEA-COMP:10505"/>
        <dbReference type="ChEBI" id="CHEBI:15378"/>
        <dbReference type="ChEBI" id="CHEBI:29969"/>
        <dbReference type="ChEBI" id="CHEBI:30616"/>
        <dbReference type="ChEBI" id="CHEBI:33019"/>
        <dbReference type="ChEBI" id="CHEBI:57586"/>
        <dbReference type="ChEBI" id="CHEBI:83144"/>
        <dbReference type="ChEBI" id="CHEBI:456215"/>
        <dbReference type="EC" id="6.3.4.15"/>
    </reaction>
</comment>
<organism evidence="6 7">
    <name type="scientific">Legionella israelensis</name>
    <dbReference type="NCBI Taxonomy" id="454"/>
    <lineage>
        <taxon>Bacteria</taxon>
        <taxon>Pseudomonadati</taxon>
        <taxon>Pseudomonadota</taxon>
        <taxon>Gammaproteobacteria</taxon>
        <taxon>Legionellales</taxon>
        <taxon>Legionellaceae</taxon>
        <taxon>Legionella</taxon>
    </lineage>
</organism>
<dbReference type="InterPro" id="IPR013196">
    <property type="entry name" value="HTH_11"/>
</dbReference>
<gene>
    <name evidence="4 6" type="primary">birA</name>
    <name evidence="6" type="ORF">Lisr_0316</name>
</gene>
<dbReference type="AlphaFoldDB" id="A0A0W0WMS0"/>
<sequence length="332" mass="38109">MKRFTEIQQSILHHLQDGRCHSGAELGEAMNVSRTAIWKQIRQLISYGLPITTLSKQGYQLTSPFVMLNENEIRQHINTDNFHPYKFHLFSSLDSTNRYLKDIAVSSNIDICCSEEQTQGRGRFNRHWHSPFGENIYFSSRWQFNHDLSRLSGLSLVVSLAILHTLKQLKLSQNISIKWPNDILWQNKKICGSLVDIMAESNGNTMLIIGIGLNVNSHTENQFIEHRPWCSLFEISGQYFNRNQIIGYLINQLNTYLKKFFRDGFEIFKEQWQQHDYLAGKHISVTQPIGALHGLAKGVTTSGELVLEDKGKKIHYLSSGDTSLHSDLSESN</sequence>
<dbReference type="Pfam" id="PF08279">
    <property type="entry name" value="HTH_11"/>
    <property type="match status" value="1"/>
</dbReference>
<evidence type="ECO:0000313" key="6">
    <source>
        <dbReference type="EMBL" id="KTD33608.1"/>
    </source>
</evidence>
<dbReference type="Gene3D" id="1.10.10.10">
    <property type="entry name" value="Winged helix-like DNA-binding domain superfamily/Winged helix DNA-binding domain"/>
    <property type="match status" value="1"/>
</dbReference>
<keyword evidence="4" id="KW-0804">Transcription</keyword>
<dbReference type="Pfam" id="PF02237">
    <property type="entry name" value="BPL_C"/>
    <property type="match status" value="1"/>
</dbReference>
<keyword evidence="7" id="KW-1185">Reference proteome</keyword>
<keyword evidence="4" id="KW-0238">DNA-binding</keyword>
<dbReference type="InterPro" id="IPR045864">
    <property type="entry name" value="aa-tRNA-synth_II/BPL/LPL"/>
</dbReference>
<keyword evidence="4" id="KW-0678">Repressor</keyword>
<dbReference type="STRING" id="454.Lisr_0316"/>
<protein>
    <recommendedName>
        <fullName evidence="4">Bifunctional ligase/repressor BirA</fullName>
    </recommendedName>
    <alternativeName>
        <fullName evidence="4">Biotin operon repressor</fullName>
    </alternativeName>
    <alternativeName>
        <fullName evidence="4">Biotin--[acetyl-CoA-carboxylase] ligase</fullName>
        <ecNumber evidence="4">6.3.4.15</ecNumber>
    </alternativeName>
    <alternativeName>
        <fullName evidence="4">Biotin--protein ligase</fullName>
    </alternativeName>
    <alternativeName>
        <fullName evidence="4">Biotin-[acetyl-CoA carboxylase] synthetase</fullName>
    </alternativeName>
</protein>
<feature type="binding site" evidence="4">
    <location>
        <begin position="121"/>
        <end position="123"/>
    </location>
    <ligand>
        <name>biotin</name>
        <dbReference type="ChEBI" id="CHEBI:57586"/>
    </ligand>
</feature>
<evidence type="ECO:0000256" key="4">
    <source>
        <dbReference type="HAMAP-Rule" id="MF_00978"/>
    </source>
</evidence>
<keyword evidence="4" id="KW-0805">Transcription regulation</keyword>
<dbReference type="RefSeq" id="WP_058500706.1">
    <property type="nucleotide sequence ID" value="NZ_CAAAJA010000023.1"/>
</dbReference>
<comment type="caution">
    <text evidence="6">The sequence shown here is derived from an EMBL/GenBank/DDBJ whole genome shotgun (WGS) entry which is preliminary data.</text>
</comment>
<feature type="domain" description="BPL/LPL catalytic" evidence="5">
    <location>
        <begin position="72"/>
        <end position="261"/>
    </location>
</feature>
<dbReference type="InterPro" id="IPR030855">
    <property type="entry name" value="Bifunct_BirA"/>
</dbReference>
<dbReference type="InterPro" id="IPR036390">
    <property type="entry name" value="WH_DNA-bd_sf"/>
</dbReference>
<dbReference type="InterPro" id="IPR004408">
    <property type="entry name" value="Biotin_CoA_COase_ligase"/>
</dbReference>
<dbReference type="CDD" id="cd16442">
    <property type="entry name" value="BPL"/>
    <property type="match status" value="1"/>
</dbReference>
<evidence type="ECO:0000259" key="5">
    <source>
        <dbReference type="PROSITE" id="PS51733"/>
    </source>
</evidence>
<keyword evidence="2 4" id="KW-0092">Biotin</keyword>
<dbReference type="PANTHER" id="PTHR12835:SF5">
    <property type="entry name" value="BIOTIN--PROTEIN LIGASE"/>
    <property type="match status" value="1"/>
</dbReference>
<evidence type="ECO:0000313" key="7">
    <source>
        <dbReference type="Proteomes" id="UP000054761"/>
    </source>
</evidence>
<feature type="DNA-binding region" description="H-T-H motif" evidence="4">
    <location>
        <begin position="23"/>
        <end position="42"/>
    </location>
</feature>
<dbReference type="EMBL" id="LNYH01000009">
    <property type="protein sequence ID" value="KTD33608.1"/>
    <property type="molecule type" value="Genomic_DNA"/>
</dbReference>
<keyword evidence="4" id="KW-0547">Nucleotide-binding</keyword>
<dbReference type="GO" id="GO:0004077">
    <property type="term" value="F:biotin--[biotin carboxyl-carrier protein] ligase activity"/>
    <property type="evidence" value="ECO:0007669"/>
    <property type="project" value="UniProtKB-UniRule"/>
</dbReference>
<evidence type="ECO:0000256" key="1">
    <source>
        <dbReference type="ARBA" id="ARBA00022598"/>
    </source>
</evidence>
<dbReference type="PATRIC" id="fig|454.4.peg.330"/>
<dbReference type="InterPro" id="IPR003142">
    <property type="entry name" value="BPL_C"/>
</dbReference>
<accession>A0A0W0WMS0</accession>
<dbReference type="SUPFAM" id="SSF55681">
    <property type="entry name" value="Class II aaRS and biotin synthetases"/>
    <property type="match status" value="1"/>
</dbReference>
<dbReference type="GO" id="GO:0005737">
    <property type="term" value="C:cytoplasm"/>
    <property type="evidence" value="ECO:0007669"/>
    <property type="project" value="TreeGrafter"/>
</dbReference>
<dbReference type="GO" id="GO:0003677">
    <property type="term" value="F:DNA binding"/>
    <property type="evidence" value="ECO:0007669"/>
    <property type="project" value="UniProtKB-UniRule"/>
</dbReference>
<dbReference type="Pfam" id="PF03099">
    <property type="entry name" value="BPL_LplA_LipB"/>
    <property type="match status" value="1"/>
</dbReference>
<evidence type="ECO:0000256" key="2">
    <source>
        <dbReference type="ARBA" id="ARBA00023267"/>
    </source>
</evidence>
<dbReference type="InterPro" id="IPR036388">
    <property type="entry name" value="WH-like_DNA-bd_sf"/>
</dbReference>
<dbReference type="HAMAP" id="MF_00978">
    <property type="entry name" value="Bifunct_BirA"/>
    <property type="match status" value="1"/>
</dbReference>
<keyword evidence="4" id="KW-0067">ATP-binding</keyword>
<dbReference type="PROSITE" id="PS51733">
    <property type="entry name" value="BPL_LPL_CATALYTIC"/>
    <property type="match status" value="1"/>
</dbReference>
<dbReference type="Proteomes" id="UP000054761">
    <property type="component" value="Unassembled WGS sequence"/>
</dbReference>
<feature type="binding site" evidence="4">
    <location>
        <begin position="95"/>
        <end position="97"/>
    </location>
    <ligand>
        <name>biotin</name>
        <dbReference type="ChEBI" id="CHEBI:57586"/>
    </ligand>
</feature>
<feature type="binding site" evidence="4">
    <location>
        <position position="117"/>
    </location>
    <ligand>
        <name>biotin</name>
        <dbReference type="ChEBI" id="CHEBI:57586"/>
    </ligand>
</feature>
<dbReference type="PANTHER" id="PTHR12835">
    <property type="entry name" value="BIOTIN PROTEIN LIGASE"/>
    <property type="match status" value="1"/>
</dbReference>
<dbReference type="OrthoDB" id="9807064at2"/>
<dbReference type="EC" id="6.3.4.15" evidence="4"/>
<feature type="binding site" evidence="4">
    <location>
        <position position="189"/>
    </location>
    <ligand>
        <name>biotin</name>
        <dbReference type="ChEBI" id="CHEBI:57586"/>
    </ligand>
</feature>